<name>A0A2A6FPP4_9MICO</name>
<sequence length="90" mass="9196">MTFDASHLAVLLQARSQLVPEAVADARSERAGQAGSSGLFEDGGDLGHASVADHFGLGAVPDRMREVAFDNDEVADGDLDWLGIGGAGSA</sequence>
<dbReference type="AlphaFoldDB" id="A0A2A6FPP4"/>
<proteinExistence type="predicted"/>
<comment type="caution">
    <text evidence="1">The sequence shown here is derived from an EMBL/GenBank/DDBJ whole genome shotgun (WGS) entry which is preliminary data.</text>
</comment>
<accession>A0A2A6FPP4</accession>
<evidence type="ECO:0000313" key="1">
    <source>
        <dbReference type="EMBL" id="PDQ34581.1"/>
    </source>
</evidence>
<organism evidence="1 2">
    <name type="scientific">Candidatus Lumbricidiphila eiseniae</name>
    <dbReference type="NCBI Taxonomy" id="1969409"/>
    <lineage>
        <taxon>Bacteria</taxon>
        <taxon>Bacillati</taxon>
        <taxon>Actinomycetota</taxon>
        <taxon>Actinomycetes</taxon>
        <taxon>Micrococcales</taxon>
        <taxon>Microbacteriaceae</taxon>
        <taxon>Candidatus Lumbricidiphila</taxon>
    </lineage>
</organism>
<reference evidence="2" key="1">
    <citation type="submission" date="2017-03" db="EMBL/GenBank/DDBJ databases">
        <authorList>
            <person name="Lund M.B."/>
        </authorList>
    </citation>
    <scope>NUCLEOTIDE SEQUENCE [LARGE SCALE GENOMIC DNA]</scope>
</reference>
<gene>
    <name evidence="1" type="ORF">B5766_10335</name>
</gene>
<dbReference type="EMBL" id="NAEP01000050">
    <property type="protein sequence ID" value="PDQ34581.1"/>
    <property type="molecule type" value="Genomic_DNA"/>
</dbReference>
<protein>
    <submittedName>
        <fullName evidence="1">Uncharacterized protein</fullName>
    </submittedName>
</protein>
<dbReference type="Proteomes" id="UP000219994">
    <property type="component" value="Unassembled WGS sequence"/>
</dbReference>
<evidence type="ECO:0000313" key="2">
    <source>
        <dbReference type="Proteomes" id="UP000219994"/>
    </source>
</evidence>